<keyword evidence="1" id="KW-1133">Transmembrane helix</keyword>
<name>A0A0B0P3R8_GOSAR</name>
<sequence>MSTNFSSRSLPKMTACKHAMASTSNPEASLARTIQYSPERRVLYSPILRGLAASFVNLLILRLASVGK</sequence>
<keyword evidence="1" id="KW-0472">Membrane</keyword>
<evidence type="ECO:0000313" key="3">
    <source>
        <dbReference type="Proteomes" id="UP000032142"/>
    </source>
</evidence>
<feature type="transmembrane region" description="Helical" evidence="1">
    <location>
        <begin position="42"/>
        <end position="64"/>
    </location>
</feature>
<keyword evidence="1" id="KW-0812">Transmembrane</keyword>
<accession>A0A0B0P3R8</accession>
<keyword evidence="3" id="KW-1185">Reference proteome</keyword>
<gene>
    <name evidence="2" type="ORF">F383_10523</name>
</gene>
<evidence type="ECO:0000313" key="2">
    <source>
        <dbReference type="EMBL" id="KHG21338.1"/>
    </source>
</evidence>
<dbReference type="Proteomes" id="UP000032142">
    <property type="component" value="Unassembled WGS sequence"/>
</dbReference>
<dbReference type="EMBL" id="KN418224">
    <property type="protein sequence ID" value="KHG21338.1"/>
    <property type="molecule type" value="Genomic_DNA"/>
</dbReference>
<organism evidence="2 3">
    <name type="scientific">Gossypium arboreum</name>
    <name type="common">Tree cotton</name>
    <name type="synonym">Gossypium nanking</name>
    <dbReference type="NCBI Taxonomy" id="29729"/>
    <lineage>
        <taxon>Eukaryota</taxon>
        <taxon>Viridiplantae</taxon>
        <taxon>Streptophyta</taxon>
        <taxon>Embryophyta</taxon>
        <taxon>Tracheophyta</taxon>
        <taxon>Spermatophyta</taxon>
        <taxon>Magnoliopsida</taxon>
        <taxon>eudicotyledons</taxon>
        <taxon>Gunneridae</taxon>
        <taxon>Pentapetalae</taxon>
        <taxon>rosids</taxon>
        <taxon>malvids</taxon>
        <taxon>Malvales</taxon>
        <taxon>Malvaceae</taxon>
        <taxon>Malvoideae</taxon>
        <taxon>Gossypium</taxon>
    </lineage>
</organism>
<dbReference type="AlphaFoldDB" id="A0A0B0P3R8"/>
<proteinExistence type="predicted"/>
<evidence type="ECO:0000256" key="1">
    <source>
        <dbReference type="SAM" id="Phobius"/>
    </source>
</evidence>
<protein>
    <submittedName>
        <fullName evidence="2">Uncharacterized protein</fullName>
    </submittedName>
</protein>
<reference evidence="3" key="1">
    <citation type="submission" date="2014-09" db="EMBL/GenBank/DDBJ databases">
        <authorList>
            <person name="Mudge J."/>
            <person name="Ramaraj T."/>
            <person name="Lindquist I.E."/>
            <person name="Bharti A.K."/>
            <person name="Sundararajan A."/>
            <person name="Cameron C.T."/>
            <person name="Woodward J.E."/>
            <person name="May G.D."/>
            <person name="Brubaker C."/>
            <person name="Broadhvest J."/>
            <person name="Wilkins T.A."/>
        </authorList>
    </citation>
    <scope>NUCLEOTIDE SEQUENCE</scope>
    <source>
        <strain evidence="3">cv. AKA8401</strain>
    </source>
</reference>